<gene>
    <name evidence="2" type="ORF">SAMIE_1019160</name>
</gene>
<dbReference type="RefSeq" id="WP_066701206.1">
    <property type="nucleotide sequence ID" value="NZ_AP018664.1"/>
</dbReference>
<sequence length="205" mass="21633">MKRRHFALLLLAGGVAAVAGGRAATRADAVLPTSLRPASDFAAIADPAQRSLALFGEVGKVLQHPRCMNCHPATDRPTQTDAMRPHMPGVVGAEGGIGAPGLHCNACHQQENYDVAGVPGNPKWALAPAEMAWQGKTIGEICRQIKDPERNGGRDMAALQEHMATDELVGWGWHPGGDRTPVPGTQAQFGILFKAWVDSGAHCPA</sequence>
<evidence type="ECO:0000313" key="2">
    <source>
        <dbReference type="EMBL" id="BBD98415.1"/>
    </source>
</evidence>
<name>A0A494WCV7_9SPHN</name>
<feature type="signal peptide" evidence="1">
    <location>
        <begin position="1"/>
        <end position="19"/>
    </location>
</feature>
<proteinExistence type="predicted"/>
<evidence type="ECO:0008006" key="4">
    <source>
        <dbReference type="Google" id="ProtNLM"/>
    </source>
</evidence>
<protein>
    <recommendedName>
        <fullName evidence="4">Isoquinoline 1-oxidoreductase subunit</fullName>
    </recommendedName>
</protein>
<reference evidence="2 3" key="1">
    <citation type="submission" date="2018-05" db="EMBL/GenBank/DDBJ databases">
        <title>Complete Genome Sequence of the Nonylphenol-Degrading Bacterium Sphingobium amiense DSM 16289T.</title>
        <authorList>
            <person name="Ootsuka M."/>
            <person name="Nishizawa T."/>
            <person name="Ohta H."/>
        </authorList>
    </citation>
    <scope>NUCLEOTIDE SEQUENCE [LARGE SCALE GENOMIC DNA]</scope>
    <source>
        <strain evidence="2 3">DSM 16289</strain>
    </source>
</reference>
<evidence type="ECO:0000256" key="1">
    <source>
        <dbReference type="SAM" id="SignalP"/>
    </source>
</evidence>
<dbReference type="KEGG" id="sami:SAMIE_1019160"/>
<dbReference type="SUPFAM" id="SSF48695">
    <property type="entry name" value="Multiheme cytochromes"/>
    <property type="match status" value="1"/>
</dbReference>
<accession>A0A494WCV7</accession>
<keyword evidence="3" id="KW-1185">Reference proteome</keyword>
<keyword evidence="1" id="KW-0732">Signal</keyword>
<dbReference type="Proteomes" id="UP000279959">
    <property type="component" value="Chromosome"/>
</dbReference>
<organism evidence="2 3">
    <name type="scientific">Sphingobium amiense</name>
    <dbReference type="NCBI Taxonomy" id="135719"/>
    <lineage>
        <taxon>Bacteria</taxon>
        <taxon>Pseudomonadati</taxon>
        <taxon>Pseudomonadota</taxon>
        <taxon>Alphaproteobacteria</taxon>
        <taxon>Sphingomonadales</taxon>
        <taxon>Sphingomonadaceae</taxon>
        <taxon>Sphingobium</taxon>
    </lineage>
</organism>
<dbReference type="AlphaFoldDB" id="A0A494WCV7"/>
<dbReference type="EMBL" id="AP018664">
    <property type="protein sequence ID" value="BBD98415.1"/>
    <property type="molecule type" value="Genomic_DNA"/>
</dbReference>
<feature type="chain" id="PRO_5019718763" description="Isoquinoline 1-oxidoreductase subunit" evidence="1">
    <location>
        <begin position="20"/>
        <end position="205"/>
    </location>
</feature>
<dbReference type="InterPro" id="IPR036280">
    <property type="entry name" value="Multihaem_cyt_sf"/>
</dbReference>
<evidence type="ECO:0000313" key="3">
    <source>
        <dbReference type="Proteomes" id="UP000279959"/>
    </source>
</evidence>